<dbReference type="Gene3D" id="2.30.30.40">
    <property type="entry name" value="SH3 Domains"/>
    <property type="match status" value="1"/>
</dbReference>
<dbReference type="InterPro" id="IPR039315">
    <property type="entry name" value="CheW"/>
</dbReference>
<dbReference type="PANTHER" id="PTHR22617">
    <property type="entry name" value="CHEMOTAXIS SENSOR HISTIDINE KINASE-RELATED"/>
    <property type="match status" value="1"/>
</dbReference>
<organism evidence="2 3">
    <name type="scientific">Pseudoteredinibacter isoporae</name>
    <dbReference type="NCBI Taxonomy" id="570281"/>
    <lineage>
        <taxon>Bacteria</taxon>
        <taxon>Pseudomonadati</taxon>
        <taxon>Pseudomonadota</taxon>
        <taxon>Gammaproteobacteria</taxon>
        <taxon>Cellvibrionales</taxon>
        <taxon>Cellvibrionaceae</taxon>
        <taxon>Pseudoteredinibacter</taxon>
    </lineage>
</organism>
<dbReference type="Gene3D" id="2.40.50.180">
    <property type="entry name" value="CheA-289, Domain 4"/>
    <property type="match status" value="1"/>
</dbReference>
<dbReference type="InterPro" id="IPR002545">
    <property type="entry name" value="CheW-lke_dom"/>
</dbReference>
<dbReference type="RefSeq" id="WP_166852826.1">
    <property type="nucleotide sequence ID" value="NZ_JAAONY010000001.1"/>
</dbReference>
<dbReference type="PROSITE" id="PS50851">
    <property type="entry name" value="CHEW"/>
    <property type="match status" value="1"/>
</dbReference>
<protein>
    <submittedName>
        <fullName evidence="2">Twitching motility protein PilI</fullName>
    </submittedName>
</protein>
<dbReference type="GO" id="GO:0005829">
    <property type="term" value="C:cytosol"/>
    <property type="evidence" value="ECO:0007669"/>
    <property type="project" value="TreeGrafter"/>
</dbReference>
<dbReference type="AlphaFoldDB" id="A0A7X0JR76"/>
<dbReference type="InParanoid" id="A0A7X0JR76"/>
<dbReference type="PANTHER" id="PTHR22617:SF43">
    <property type="entry name" value="PROTEIN PILI"/>
    <property type="match status" value="1"/>
</dbReference>
<reference evidence="2 3" key="1">
    <citation type="submission" date="2020-08" db="EMBL/GenBank/DDBJ databases">
        <title>Genomic Encyclopedia of Type Strains, Phase IV (KMG-IV): sequencing the most valuable type-strain genomes for metagenomic binning, comparative biology and taxonomic classification.</title>
        <authorList>
            <person name="Goeker M."/>
        </authorList>
    </citation>
    <scope>NUCLEOTIDE SEQUENCE [LARGE SCALE GENOMIC DNA]</scope>
    <source>
        <strain evidence="2 3">DSM 22368</strain>
    </source>
</reference>
<dbReference type="Pfam" id="PF01584">
    <property type="entry name" value="CheW"/>
    <property type="match status" value="1"/>
</dbReference>
<name>A0A7X0JR76_9GAMM</name>
<sequence>MSATATAFDVLAELSLTAKPGGAGKDLDAEAQLQWSGIGFSLFGEHFIAPVGEVSEMLEIPASTRLPGVQPWVTGVANVRGRLLPLFDMAAFFGGKLSVSKRQHRVLILERENIYAGLVVDHVFGMQHFPLETFQEQANSELEAVQDCLAGCYQLPDNSWQVFSTAKLIEDPRFSNAALS</sequence>
<dbReference type="EMBL" id="JACHHT010000001">
    <property type="protein sequence ID" value="MBB6519891.1"/>
    <property type="molecule type" value="Genomic_DNA"/>
</dbReference>
<accession>A0A7X0JR76</accession>
<dbReference type="Proteomes" id="UP000528457">
    <property type="component" value="Unassembled WGS sequence"/>
</dbReference>
<evidence type="ECO:0000259" key="1">
    <source>
        <dbReference type="PROSITE" id="PS50851"/>
    </source>
</evidence>
<feature type="domain" description="CheW-like" evidence="1">
    <location>
        <begin position="34"/>
        <end position="174"/>
    </location>
</feature>
<dbReference type="InterPro" id="IPR036061">
    <property type="entry name" value="CheW-like_dom_sf"/>
</dbReference>
<comment type="caution">
    <text evidence="2">The sequence shown here is derived from an EMBL/GenBank/DDBJ whole genome shotgun (WGS) entry which is preliminary data.</text>
</comment>
<proteinExistence type="predicted"/>
<keyword evidence="3" id="KW-1185">Reference proteome</keyword>
<dbReference type="SUPFAM" id="SSF50341">
    <property type="entry name" value="CheW-like"/>
    <property type="match status" value="1"/>
</dbReference>
<evidence type="ECO:0000313" key="2">
    <source>
        <dbReference type="EMBL" id="MBB6519891.1"/>
    </source>
</evidence>
<evidence type="ECO:0000313" key="3">
    <source>
        <dbReference type="Proteomes" id="UP000528457"/>
    </source>
</evidence>
<dbReference type="SMART" id="SM00260">
    <property type="entry name" value="CheW"/>
    <property type="match status" value="1"/>
</dbReference>
<dbReference type="GO" id="GO:0006935">
    <property type="term" value="P:chemotaxis"/>
    <property type="evidence" value="ECO:0007669"/>
    <property type="project" value="InterPro"/>
</dbReference>
<dbReference type="GO" id="GO:0007165">
    <property type="term" value="P:signal transduction"/>
    <property type="evidence" value="ECO:0007669"/>
    <property type="project" value="InterPro"/>
</dbReference>
<gene>
    <name evidence="2" type="ORF">HNR48_000169</name>
</gene>